<proteinExistence type="predicted"/>
<evidence type="ECO:0000313" key="2">
    <source>
        <dbReference type="Proteomes" id="UP001057402"/>
    </source>
</evidence>
<protein>
    <submittedName>
        <fullName evidence="1">Uncharacterized protein</fullName>
    </submittedName>
</protein>
<name>A0ACB9SDQ6_9MYRT</name>
<sequence length="260" mass="29031">MQENTTWAEPESDKLIMASVNNNYEDAPAQKPPAEKAPKKAVEEAADKAELFAKKGDEKTINSFIPKSESDFLEYAELLPHKLSPFEVYPCPKGSIRHREIVKRLGGKEQFPFLVDPNSGISMYESGDIVKYLYQTYGGGMSPTAGILESTLLTGWMPTILRAGRGMTFWEKAKDLPPEKLELFSLETNPYARIVREALCELELPYILQNAGEGSVREKFLVELSGSKQVPYLVDPNTGAQMGDYQQILSYLFQTYASAA</sequence>
<evidence type="ECO:0000313" key="1">
    <source>
        <dbReference type="EMBL" id="KAI4388892.1"/>
    </source>
</evidence>
<gene>
    <name evidence="1" type="ORF">MLD38_001181</name>
</gene>
<accession>A0ACB9SDQ6</accession>
<dbReference type="Proteomes" id="UP001057402">
    <property type="component" value="Chromosome 1"/>
</dbReference>
<organism evidence="1 2">
    <name type="scientific">Melastoma candidum</name>
    <dbReference type="NCBI Taxonomy" id="119954"/>
    <lineage>
        <taxon>Eukaryota</taxon>
        <taxon>Viridiplantae</taxon>
        <taxon>Streptophyta</taxon>
        <taxon>Embryophyta</taxon>
        <taxon>Tracheophyta</taxon>
        <taxon>Spermatophyta</taxon>
        <taxon>Magnoliopsida</taxon>
        <taxon>eudicotyledons</taxon>
        <taxon>Gunneridae</taxon>
        <taxon>Pentapetalae</taxon>
        <taxon>rosids</taxon>
        <taxon>malvids</taxon>
        <taxon>Myrtales</taxon>
        <taxon>Melastomataceae</taxon>
        <taxon>Melastomatoideae</taxon>
        <taxon>Melastomateae</taxon>
        <taxon>Melastoma</taxon>
    </lineage>
</organism>
<comment type="caution">
    <text evidence="1">The sequence shown here is derived from an EMBL/GenBank/DDBJ whole genome shotgun (WGS) entry which is preliminary data.</text>
</comment>
<keyword evidence="2" id="KW-1185">Reference proteome</keyword>
<dbReference type="EMBL" id="CM042880">
    <property type="protein sequence ID" value="KAI4388892.1"/>
    <property type="molecule type" value="Genomic_DNA"/>
</dbReference>
<reference evidence="2" key="1">
    <citation type="journal article" date="2023" name="Front. Plant Sci.">
        <title>Chromosomal-level genome assembly of Melastoma candidum provides insights into trichome evolution.</title>
        <authorList>
            <person name="Zhong Y."/>
            <person name="Wu W."/>
            <person name="Sun C."/>
            <person name="Zou P."/>
            <person name="Liu Y."/>
            <person name="Dai S."/>
            <person name="Zhou R."/>
        </authorList>
    </citation>
    <scope>NUCLEOTIDE SEQUENCE [LARGE SCALE GENOMIC DNA]</scope>
</reference>